<feature type="transmembrane region" description="Helical" evidence="1">
    <location>
        <begin position="180"/>
        <end position="198"/>
    </location>
</feature>
<evidence type="ECO:0000256" key="1">
    <source>
        <dbReference type="SAM" id="Phobius"/>
    </source>
</evidence>
<dbReference type="EMBL" id="FLUL01000001">
    <property type="protein sequence ID" value="SBW01075.1"/>
    <property type="molecule type" value="Genomic_DNA"/>
</dbReference>
<feature type="transmembrane region" description="Helical" evidence="1">
    <location>
        <begin position="35"/>
        <end position="54"/>
    </location>
</feature>
<reference evidence="2" key="1">
    <citation type="submission" date="2016-04" db="EMBL/GenBank/DDBJ databases">
        <authorList>
            <person name="Evans L.H."/>
            <person name="Alamgir A."/>
            <person name="Owens N."/>
            <person name="Weber N.D."/>
            <person name="Virtaneva K."/>
            <person name="Barbian K."/>
            <person name="Babar A."/>
            <person name="Rosenke K."/>
        </authorList>
    </citation>
    <scope>NUCLEOTIDE SEQUENCE</scope>
    <source>
        <strain evidence="2">86-2</strain>
    </source>
</reference>
<keyword evidence="1" id="KW-0812">Transmembrane</keyword>
<accession>A0A212JP31</accession>
<feature type="transmembrane region" description="Helical" evidence="1">
    <location>
        <begin position="98"/>
        <end position="117"/>
    </location>
</feature>
<proteinExistence type="predicted"/>
<feature type="transmembrane region" description="Helical" evidence="1">
    <location>
        <begin position="60"/>
        <end position="77"/>
    </location>
</feature>
<dbReference type="RefSeq" id="WP_296949500.1">
    <property type="nucleotide sequence ID" value="NZ_LT599021.1"/>
</dbReference>
<keyword evidence="1" id="KW-0472">Membrane</keyword>
<dbReference type="AlphaFoldDB" id="A0A212JP31"/>
<gene>
    <name evidence="2" type="ORF">KL86DYS2_11963</name>
</gene>
<organism evidence="2">
    <name type="scientific">uncultured Dysgonomonas sp</name>
    <dbReference type="NCBI Taxonomy" id="206096"/>
    <lineage>
        <taxon>Bacteria</taxon>
        <taxon>Pseudomonadati</taxon>
        <taxon>Bacteroidota</taxon>
        <taxon>Bacteroidia</taxon>
        <taxon>Bacteroidales</taxon>
        <taxon>Dysgonomonadaceae</taxon>
        <taxon>Dysgonomonas</taxon>
        <taxon>environmental samples</taxon>
    </lineage>
</organism>
<evidence type="ECO:0000313" key="2">
    <source>
        <dbReference type="EMBL" id="SBW01075.1"/>
    </source>
</evidence>
<name>A0A212JP31_9BACT</name>
<sequence length="206" mass="22866">MENNFTEQDSMKLINEMISQARNNFQEGGIRTSIFSGYVVAATAFANFILIHTLDDPNQSFWIWLTMIPMIIISRIIKRRYSRSATVKTHIDKIVRHIWNAFAISVAIFLITIYGTAYALHSGFLGILITPIILTMMGAAQFTTSIACRFRPYLYGACIFGGGALVCTLSYIFASGDIQFIILGICAILGLCVPGHIANRKAVKNV</sequence>
<feature type="transmembrane region" description="Helical" evidence="1">
    <location>
        <begin position="154"/>
        <end position="174"/>
    </location>
</feature>
<keyword evidence="1" id="KW-1133">Transmembrane helix</keyword>
<feature type="transmembrane region" description="Helical" evidence="1">
    <location>
        <begin position="123"/>
        <end position="142"/>
    </location>
</feature>
<protein>
    <submittedName>
        <fullName evidence="2">Uncharacterized protein</fullName>
    </submittedName>
</protein>